<feature type="compositionally biased region" description="Basic and acidic residues" evidence="1">
    <location>
        <begin position="561"/>
        <end position="580"/>
    </location>
</feature>
<evidence type="ECO:0000313" key="2">
    <source>
        <dbReference type="EMBL" id="PPQ66137.1"/>
    </source>
</evidence>
<feature type="compositionally biased region" description="Low complexity" evidence="1">
    <location>
        <begin position="37"/>
        <end position="46"/>
    </location>
</feature>
<dbReference type="Proteomes" id="UP000284842">
    <property type="component" value="Unassembled WGS sequence"/>
</dbReference>
<feature type="compositionally biased region" description="Polar residues" evidence="1">
    <location>
        <begin position="287"/>
        <end position="299"/>
    </location>
</feature>
<feature type="compositionally biased region" description="Low complexity" evidence="1">
    <location>
        <begin position="325"/>
        <end position="368"/>
    </location>
</feature>
<feature type="compositionally biased region" description="Polar residues" evidence="1">
    <location>
        <begin position="369"/>
        <end position="382"/>
    </location>
</feature>
<feature type="compositionally biased region" description="Polar residues" evidence="1">
    <location>
        <begin position="428"/>
        <end position="442"/>
    </location>
</feature>
<feature type="compositionally biased region" description="Gly residues" evidence="1">
    <location>
        <begin position="506"/>
        <end position="521"/>
    </location>
</feature>
<feature type="compositionally biased region" description="Low complexity" evidence="1">
    <location>
        <begin position="1"/>
        <end position="20"/>
    </location>
</feature>
<feature type="non-terminal residue" evidence="2">
    <location>
        <position position="590"/>
    </location>
</feature>
<feature type="compositionally biased region" description="Low complexity" evidence="1">
    <location>
        <begin position="198"/>
        <end position="211"/>
    </location>
</feature>
<protein>
    <submittedName>
        <fullName evidence="2">Uncharacterized protein</fullName>
    </submittedName>
</protein>
<dbReference type="AlphaFoldDB" id="A0A409VIT8"/>
<organism evidence="2 3">
    <name type="scientific">Panaeolus cyanescens</name>
    <dbReference type="NCBI Taxonomy" id="181874"/>
    <lineage>
        <taxon>Eukaryota</taxon>
        <taxon>Fungi</taxon>
        <taxon>Dikarya</taxon>
        <taxon>Basidiomycota</taxon>
        <taxon>Agaricomycotina</taxon>
        <taxon>Agaricomycetes</taxon>
        <taxon>Agaricomycetidae</taxon>
        <taxon>Agaricales</taxon>
        <taxon>Agaricineae</taxon>
        <taxon>Galeropsidaceae</taxon>
        <taxon>Panaeolus</taxon>
    </lineage>
</organism>
<proteinExistence type="predicted"/>
<sequence>MPVPSPSTNSPSSYPLSSQTPRRRPSLASPSPPTPLIPFTSSSTPLKNQRAPPAPLVLPVSTSSPSNTPHCHNESAGSSTGTTPYLYSSKSRPSTAGSRTSGRSQSVSMPLISNSPQPLGVGVSLSGTGTTAVPPDSPGARAMMKRLLANPSPAGERGGYTSPGEREREKGYVSPYGATSGSESEGFGLYISAAGWTRRGVGSPSPSSRVGDASSQGWKYGSGSESGHGHATGLASYGRRGKHKGWRSTSGEDTNGETELPYYTRSGSGSGSQSESPYVKALGIGVNSRQLQQLVSSTAEDPPSEETGKEKEKRQRNVLKRRPSAKTSGAATSTPAPASTNGQDLLAPSLPTLSPISPISLSVPIPTIGSISAPQSPAQSYTPSISPLPSPSLNRSNKNLQRSASASALKPNNPPSSPRHRSSAAGLSRSTTTAPTGQTVTHGATLRPPLPYGQSQQLYAQGGLAGESVVSLQSGNSRSRSSRGSSPMRSPVVSTLVPVSRTGSGSASGHGSARGSGGGGKSPIRERPYEKESAKESLRERERSHVHMTPAEALVAAYKKQQQEEEMKAEKEKEAQRAEDAALAQKDGLK</sequence>
<feature type="compositionally biased region" description="Polar residues" evidence="1">
    <location>
        <begin position="75"/>
        <end position="117"/>
    </location>
</feature>
<dbReference type="EMBL" id="NHTK01006050">
    <property type="protein sequence ID" value="PPQ66137.1"/>
    <property type="molecule type" value="Genomic_DNA"/>
</dbReference>
<feature type="compositionally biased region" description="Low complexity" evidence="1">
    <location>
        <begin position="57"/>
        <end position="69"/>
    </location>
</feature>
<feature type="compositionally biased region" description="Low complexity" evidence="1">
    <location>
        <begin position="383"/>
        <end position="400"/>
    </location>
</feature>
<evidence type="ECO:0000256" key="1">
    <source>
        <dbReference type="SAM" id="MobiDB-lite"/>
    </source>
</evidence>
<feature type="compositionally biased region" description="Basic and acidic residues" evidence="1">
    <location>
        <begin position="523"/>
        <end position="545"/>
    </location>
</feature>
<comment type="caution">
    <text evidence="2">The sequence shown here is derived from an EMBL/GenBank/DDBJ whole genome shotgun (WGS) entry which is preliminary data.</text>
</comment>
<keyword evidence="3" id="KW-1185">Reference proteome</keyword>
<name>A0A409VIT8_9AGAR</name>
<feature type="compositionally biased region" description="Low complexity" evidence="1">
    <location>
        <begin position="119"/>
        <end position="131"/>
    </location>
</feature>
<feature type="compositionally biased region" description="Basic and acidic residues" evidence="1">
    <location>
        <begin position="306"/>
        <end position="315"/>
    </location>
</feature>
<reference evidence="2 3" key="1">
    <citation type="journal article" date="2018" name="Evol. Lett.">
        <title>Horizontal gene cluster transfer increased hallucinogenic mushroom diversity.</title>
        <authorList>
            <person name="Reynolds H.T."/>
            <person name="Vijayakumar V."/>
            <person name="Gluck-Thaler E."/>
            <person name="Korotkin H.B."/>
            <person name="Matheny P.B."/>
            <person name="Slot J.C."/>
        </authorList>
    </citation>
    <scope>NUCLEOTIDE SEQUENCE [LARGE SCALE GENOMIC DNA]</scope>
    <source>
        <strain evidence="2 3">2629</strain>
    </source>
</reference>
<accession>A0A409VIT8</accession>
<feature type="region of interest" description="Disordered" evidence="1">
    <location>
        <begin position="1"/>
        <end position="184"/>
    </location>
</feature>
<evidence type="ECO:0000313" key="3">
    <source>
        <dbReference type="Proteomes" id="UP000284842"/>
    </source>
</evidence>
<feature type="region of interest" description="Disordered" evidence="1">
    <location>
        <begin position="198"/>
        <end position="590"/>
    </location>
</feature>
<dbReference type="InParanoid" id="A0A409VIT8"/>
<gene>
    <name evidence="2" type="ORF">CVT24_000226</name>
</gene>
<feature type="compositionally biased region" description="Low complexity" evidence="1">
    <location>
        <begin position="474"/>
        <end position="505"/>
    </location>
</feature>